<evidence type="ECO:0000256" key="2">
    <source>
        <dbReference type="SAM" id="Phobius"/>
    </source>
</evidence>
<dbReference type="PANTHER" id="PTHR40465">
    <property type="entry name" value="CHROMOSOME 1, WHOLE GENOME SHOTGUN SEQUENCE"/>
    <property type="match status" value="1"/>
</dbReference>
<dbReference type="Pfam" id="PF20152">
    <property type="entry name" value="DUF6534"/>
    <property type="match status" value="1"/>
</dbReference>
<accession>A0A4Q9MTN1</accession>
<dbReference type="Proteomes" id="UP000292957">
    <property type="component" value="Unassembled WGS sequence"/>
</dbReference>
<feature type="transmembrane region" description="Helical" evidence="2">
    <location>
        <begin position="70"/>
        <end position="93"/>
    </location>
</feature>
<feature type="transmembrane region" description="Helical" evidence="2">
    <location>
        <begin position="236"/>
        <end position="260"/>
    </location>
</feature>
<evidence type="ECO:0000259" key="3">
    <source>
        <dbReference type="Pfam" id="PF20152"/>
    </source>
</evidence>
<dbReference type="InterPro" id="IPR045339">
    <property type="entry name" value="DUF6534"/>
</dbReference>
<protein>
    <recommendedName>
        <fullName evidence="3">DUF6534 domain-containing protein</fullName>
    </recommendedName>
</protein>
<evidence type="ECO:0000313" key="4">
    <source>
        <dbReference type="EMBL" id="TBU31270.1"/>
    </source>
</evidence>
<keyword evidence="2" id="KW-0812">Transmembrane</keyword>
<feature type="transmembrane region" description="Helical" evidence="2">
    <location>
        <begin position="179"/>
        <end position="200"/>
    </location>
</feature>
<feature type="transmembrane region" description="Helical" evidence="2">
    <location>
        <begin position="149"/>
        <end position="167"/>
    </location>
</feature>
<reference evidence="4" key="1">
    <citation type="submission" date="2019-01" db="EMBL/GenBank/DDBJ databases">
        <title>Draft genome sequences of three monokaryotic isolates of the white-rot basidiomycete fungus Dichomitus squalens.</title>
        <authorList>
            <consortium name="DOE Joint Genome Institute"/>
            <person name="Lopez S.C."/>
            <person name="Andreopoulos B."/>
            <person name="Pangilinan J."/>
            <person name="Lipzen A."/>
            <person name="Riley R."/>
            <person name="Ahrendt S."/>
            <person name="Ng V."/>
            <person name="Barry K."/>
            <person name="Daum C."/>
            <person name="Grigoriev I.V."/>
            <person name="Hilden K.S."/>
            <person name="Makela M.R."/>
            <person name="de Vries R.P."/>
        </authorList>
    </citation>
    <scope>NUCLEOTIDE SEQUENCE [LARGE SCALE GENOMIC DNA]</scope>
    <source>
        <strain evidence="4">OM18370.1</strain>
    </source>
</reference>
<dbReference type="AlphaFoldDB" id="A0A4Q9MTN1"/>
<organism evidence="4">
    <name type="scientific">Dichomitus squalens</name>
    <dbReference type="NCBI Taxonomy" id="114155"/>
    <lineage>
        <taxon>Eukaryota</taxon>
        <taxon>Fungi</taxon>
        <taxon>Dikarya</taxon>
        <taxon>Basidiomycota</taxon>
        <taxon>Agaricomycotina</taxon>
        <taxon>Agaricomycetes</taxon>
        <taxon>Polyporales</taxon>
        <taxon>Polyporaceae</taxon>
        <taxon>Dichomitus</taxon>
    </lineage>
</organism>
<dbReference type="PANTHER" id="PTHR40465:SF1">
    <property type="entry name" value="DUF6534 DOMAIN-CONTAINING PROTEIN"/>
    <property type="match status" value="1"/>
</dbReference>
<feature type="domain" description="DUF6534" evidence="3">
    <location>
        <begin position="246"/>
        <end position="332"/>
    </location>
</feature>
<feature type="transmembrane region" description="Helical" evidence="2">
    <location>
        <begin position="105"/>
        <end position="129"/>
    </location>
</feature>
<gene>
    <name evidence="4" type="ORF">BD311DRAFT_795578</name>
</gene>
<feature type="transmembrane region" description="Helical" evidence="2">
    <location>
        <begin position="272"/>
        <end position="294"/>
    </location>
</feature>
<feature type="region of interest" description="Disordered" evidence="1">
    <location>
        <begin position="339"/>
        <end position="365"/>
    </location>
</feature>
<dbReference type="EMBL" id="ML143400">
    <property type="protein sequence ID" value="TBU31270.1"/>
    <property type="molecule type" value="Genomic_DNA"/>
</dbReference>
<keyword evidence="2" id="KW-0472">Membrane</keyword>
<sequence length="401" mass="45197">MQYTLISSFRRSVMRQDRNSIMRWPSRDGRTPFALVLFPPPPSLLSMSTPACSNAEYTITHAPVDNTLGAWLLGAFFALILSGFLFLQAYLYFRLYPDDRRLLRIWVLIMLVFETFTTVMVMHTTYYYAITKYWDAGAFDILPPVWSVSLLPGVGSITGLVSQVFFARRVWILSSKLRPVVAIAMVLILGYCGCFVAMSVKLSVLQPSTRQATLSALTLTDRFQAPSVSSLYGSAWIISVASAVQMVADMMITSTLIYLLRRHRTGFRRTNSILDTLIAYVLSTGLITCFFHIINVICSAAWSKTFIWATTSCILLKLYANTFLVALNIRKSLGTLGDTEENTSRYPQFQRPDRREHSRAMSPPASPIELNIRHIDTSSRDGDEEHWSSKLPEHVLPGDAI</sequence>
<dbReference type="OrthoDB" id="2535105at2759"/>
<feature type="transmembrane region" description="Helical" evidence="2">
    <location>
        <begin position="306"/>
        <end position="327"/>
    </location>
</feature>
<evidence type="ECO:0000256" key="1">
    <source>
        <dbReference type="SAM" id="MobiDB-lite"/>
    </source>
</evidence>
<proteinExistence type="predicted"/>
<keyword evidence="2" id="KW-1133">Transmembrane helix</keyword>
<name>A0A4Q9MTN1_9APHY</name>